<dbReference type="SMART" id="SM00065">
    <property type="entry name" value="GAF"/>
    <property type="match status" value="2"/>
</dbReference>
<evidence type="ECO:0000259" key="6">
    <source>
        <dbReference type="SMART" id="SM00065"/>
    </source>
</evidence>
<protein>
    <submittedName>
        <fullName evidence="8">GAF domain-containing sensor histidine kinase</fullName>
    </submittedName>
</protein>
<dbReference type="Gene3D" id="3.30.565.10">
    <property type="entry name" value="Histidine kinase-like ATPase, C-terminal domain"/>
    <property type="match status" value="1"/>
</dbReference>
<keyword evidence="1" id="KW-0808">Transferase</keyword>
<feature type="compositionally biased region" description="Low complexity" evidence="5">
    <location>
        <begin position="16"/>
        <end position="34"/>
    </location>
</feature>
<feature type="domain" description="GAF" evidence="6">
    <location>
        <begin position="88"/>
        <end position="235"/>
    </location>
</feature>
<reference evidence="8 9" key="1">
    <citation type="submission" date="2020-04" db="EMBL/GenBank/DDBJ databases">
        <authorList>
            <person name="Klaysubun C."/>
            <person name="Duangmal K."/>
            <person name="Lipun K."/>
        </authorList>
    </citation>
    <scope>NUCLEOTIDE SEQUENCE [LARGE SCALE GENOMIC DNA]</scope>
    <source>
        <strain evidence="8 9">K10HN5</strain>
    </source>
</reference>
<dbReference type="PANTHER" id="PTHR24421:SF56">
    <property type="entry name" value="OXYGEN SENSOR HISTIDINE KINASE RESPONSE REGULATOR DOST"/>
    <property type="match status" value="1"/>
</dbReference>
<dbReference type="SUPFAM" id="SSF55781">
    <property type="entry name" value="GAF domain-like"/>
    <property type="match status" value="2"/>
</dbReference>
<dbReference type="InterPro" id="IPR036890">
    <property type="entry name" value="HATPase_C_sf"/>
</dbReference>
<dbReference type="Pfam" id="PF07730">
    <property type="entry name" value="HisKA_3"/>
    <property type="match status" value="1"/>
</dbReference>
<evidence type="ECO:0000259" key="7">
    <source>
        <dbReference type="SMART" id="SM00387"/>
    </source>
</evidence>
<dbReference type="InterPro" id="IPR011712">
    <property type="entry name" value="Sig_transdc_His_kin_sub3_dim/P"/>
</dbReference>
<feature type="coiled-coil region" evidence="4">
    <location>
        <begin position="391"/>
        <end position="418"/>
    </location>
</feature>
<dbReference type="InterPro" id="IPR003018">
    <property type="entry name" value="GAF"/>
</dbReference>
<evidence type="ECO:0000313" key="8">
    <source>
        <dbReference type="EMBL" id="NMH97534.1"/>
    </source>
</evidence>
<evidence type="ECO:0000313" key="9">
    <source>
        <dbReference type="Proteomes" id="UP000820669"/>
    </source>
</evidence>
<sequence>MSVNPDSASSGPPANAGRAEPGAPGHPAAGSADSDAGRDGALTFPDLPRLELDQLLGQLVERAQEVMATQGRLRGLLHANQMIIGDLALRVLLRRIVEAARELVGARYAALGVIAPDGGLAEFVHVGMPPETVARIGDLPEGKGLLGALIDDPEPIRLRRIAGDERSSGFPPGHPPMHSFLGVPIRVRSEVFGNLYLTEKTGEGEFTAEDEELAKALAATAGVAIDNARLYEAARSRGEWLRASASITRRLLSAGTDDAGETERPLQLIAERSREIANADLVTVMLPDEDSEDLRVEVAVGAAAEDLVGVRVPLDGSLSGRVFSTGKPLRVTSPGEQPGLASVASGSLDVGPVLVMPLVGSDRVHGVLTTARLHGRPAFSAEDLDMAAGFANQASVALELAEARAERQRAAMLDERERIAADLHDHVIQRVFAAGLSLQGVAVGLGPGKAADRILGTVKDLDDTISQIRTSIFHLHHVPGSPDSGLRGGLLAVVSDVAPVLGFEPAVRFAGPLEGTVPDDVAEDLVAVLREALSNIARHAHARSAEVDVTARPDRLTLDVRDDGIGMASTTRRSGLANLRRRAERHGGTLTLTPREPKGTHLSWSIPTR</sequence>
<dbReference type="Gene3D" id="1.20.5.1930">
    <property type="match status" value="1"/>
</dbReference>
<dbReference type="Proteomes" id="UP000820669">
    <property type="component" value="Unassembled WGS sequence"/>
</dbReference>
<evidence type="ECO:0000256" key="1">
    <source>
        <dbReference type="ARBA" id="ARBA00022679"/>
    </source>
</evidence>
<dbReference type="InterPro" id="IPR050482">
    <property type="entry name" value="Sensor_HK_TwoCompSys"/>
</dbReference>
<gene>
    <name evidence="8" type="ORF">HF526_09445</name>
</gene>
<keyword evidence="9" id="KW-1185">Reference proteome</keyword>
<dbReference type="PANTHER" id="PTHR24421">
    <property type="entry name" value="NITRATE/NITRITE SENSOR PROTEIN NARX-RELATED"/>
    <property type="match status" value="1"/>
</dbReference>
<proteinExistence type="predicted"/>
<accession>A0ABX1SBA4</accession>
<organism evidence="8 9">
    <name type="scientific">Pseudonocardia acidicola</name>
    <dbReference type="NCBI Taxonomy" id="2724939"/>
    <lineage>
        <taxon>Bacteria</taxon>
        <taxon>Bacillati</taxon>
        <taxon>Actinomycetota</taxon>
        <taxon>Actinomycetes</taxon>
        <taxon>Pseudonocardiales</taxon>
        <taxon>Pseudonocardiaceae</taxon>
        <taxon>Pseudonocardia</taxon>
    </lineage>
</organism>
<dbReference type="InterPro" id="IPR029016">
    <property type="entry name" value="GAF-like_dom_sf"/>
</dbReference>
<dbReference type="GO" id="GO:0016301">
    <property type="term" value="F:kinase activity"/>
    <property type="evidence" value="ECO:0007669"/>
    <property type="project" value="UniProtKB-KW"/>
</dbReference>
<dbReference type="Gene3D" id="3.30.450.40">
    <property type="match status" value="2"/>
</dbReference>
<feature type="domain" description="Histidine kinase/HSP90-like ATPase" evidence="7">
    <location>
        <begin position="520"/>
        <end position="609"/>
    </location>
</feature>
<dbReference type="SMART" id="SM00387">
    <property type="entry name" value="HATPase_c"/>
    <property type="match status" value="1"/>
</dbReference>
<dbReference type="Pfam" id="PF02518">
    <property type="entry name" value="HATPase_c"/>
    <property type="match status" value="1"/>
</dbReference>
<feature type="domain" description="GAF" evidence="6">
    <location>
        <begin position="261"/>
        <end position="408"/>
    </location>
</feature>
<comment type="caution">
    <text evidence="8">The sequence shown here is derived from an EMBL/GenBank/DDBJ whole genome shotgun (WGS) entry which is preliminary data.</text>
</comment>
<evidence type="ECO:0000256" key="4">
    <source>
        <dbReference type="SAM" id="Coils"/>
    </source>
</evidence>
<dbReference type="SUPFAM" id="SSF55874">
    <property type="entry name" value="ATPase domain of HSP90 chaperone/DNA topoisomerase II/histidine kinase"/>
    <property type="match status" value="1"/>
</dbReference>
<dbReference type="EMBL" id="JAAXLA010000013">
    <property type="protein sequence ID" value="NMH97534.1"/>
    <property type="molecule type" value="Genomic_DNA"/>
</dbReference>
<feature type="region of interest" description="Disordered" evidence="5">
    <location>
        <begin position="1"/>
        <end position="43"/>
    </location>
</feature>
<dbReference type="InterPro" id="IPR003594">
    <property type="entry name" value="HATPase_dom"/>
</dbReference>
<name>A0ABX1SBA4_9PSEU</name>
<keyword evidence="2 8" id="KW-0418">Kinase</keyword>
<feature type="compositionally biased region" description="Polar residues" evidence="5">
    <location>
        <begin position="1"/>
        <end position="12"/>
    </location>
</feature>
<keyword evidence="3" id="KW-0902">Two-component regulatory system</keyword>
<dbReference type="CDD" id="cd16917">
    <property type="entry name" value="HATPase_UhpB-NarQ-NarX-like"/>
    <property type="match status" value="1"/>
</dbReference>
<evidence type="ECO:0000256" key="5">
    <source>
        <dbReference type="SAM" id="MobiDB-lite"/>
    </source>
</evidence>
<feature type="region of interest" description="Disordered" evidence="5">
    <location>
        <begin position="584"/>
        <end position="609"/>
    </location>
</feature>
<keyword evidence="4" id="KW-0175">Coiled coil</keyword>
<dbReference type="Pfam" id="PF13185">
    <property type="entry name" value="GAF_2"/>
    <property type="match status" value="2"/>
</dbReference>
<evidence type="ECO:0000256" key="3">
    <source>
        <dbReference type="ARBA" id="ARBA00023012"/>
    </source>
</evidence>
<evidence type="ECO:0000256" key="2">
    <source>
        <dbReference type="ARBA" id="ARBA00022777"/>
    </source>
</evidence>